<organism evidence="1 2">
    <name type="scientific">Iphiclides podalirius</name>
    <name type="common">scarce swallowtail</name>
    <dbReference type="NCBI Taxonomy" id="110791"/>
    <lineage>
        <taxon>Eukaryota</taxon>
        <taxon>Metazoa</taxon>
        <taxon>Ecdysozoa</taxon>
        <taxon>Arthropoda</taxon>
        <taxon>Hexapoda</taxon>
        <taxon>Insecta</taxon>
        <taxon>Pterygota</taxon>
        <taxon>Neoptera</taxon>
        <taxon>Endopterygota</taxon>
        <taxon>Lepidoptera</taxon>
        <taxon>Glossata</taxon>
        <taxon>Ditrysia</taxon>
        <taxon>Papilionoidea</taxon>
        <taxon>Papilionidae</taxon>
        <taxon>Papilioninae</taxon>
        <taxon>Iphiclides</taxon>
    </lineage>
</organism>
<name>A0ABN8I353_9NEOP</name>
<dbReference type="EMBL" id="OW152829">
    <property type="protein sequence ID" value="CAH2046852.1"/>
    <property type="molecule type" value="Genomic_DNA"/>
</dbReference>
<proteinExistence type="predicted"/>
<sequence>MQLLTGCLARCDIGTQKLAQRRNEASDERGAVFSLNSRLSSQSGVITVTCEIVAARAAITVYGGGSKWRLVILTDRSSNDRVALL</sequence>
<keyword evidence="2" id="KW-1185">Reference proteome</keyword>
<dbReference type="Proteomes" id="UP000837857">
    <property type="component" value="Chromosome 17"/>
</dbReference>
<evidence type="ECO:0000313" key="1">
    <source>
        <dbReference type="EMBL" id="CAH2046852.1"/>
    </source>
</evidence>
<gene>
    <name evidence="1" type="ORF">IPOD504_LOCUS5514</name>
</gene>
<accession>A0ABN8I353</accession>
<reference evidence="1" key="1">
    <citation type="submission" date="2022-03" db="EMBL/GenBank/DDBJ databases">
        <authorList>
            <person name="Martin H S."/>
        </authorList>
    </citation>
    <scope>NUCLEOTIDE SEQUENCE</scope>
</reference>
<protein>
    <submittedName>
        <fullName evidence="1">Uncharacterized protein</fullName>
    </submittedName>
</protein>
<feature type="non-terminal residue" evidence="1">
    <location>
        <position position="85"/>
    </location>
</feature>
<evidence type="ECO:0000313" key="2">
    <source>
        <dbReference type="Proteomes" id="UP000837857"/>
    </source>
</evidence>